<dbReference type="PANTHER" id="PTHR17224">
    <property type="entry name" value="PEPTIDYL-TRNA HYDROLASE"/>
    <property type="match status" value="1"/>
</dbReference>
<evidence type="ECO:0000313" key="7">
    <source>
        <dbReference type="Proteomes" id="UP001497444"/>
    </source>
</evidence>
<organism evidence="6 7">
    <name type="scientific">Sphagnum jensenii</name>
    <dbReference type="NCBI Taxonomy" id="128206"/>
    <lineage>
        <taxon>Eukaryota</taxon>
        <taxon>Viridiplantae</taxon>
        <taxon>Streptophyta</taxon>
        <taxon>Embryophyta</taxon>
        <taxon>Bryophyta</taxon>
        <taxon>Sphagnophytina</taxon>
        <taxon>Sphagnopsida</taxon>
        <taxon>Sphagnales</taxon>
        <taxon>Sphagnaceae</taxon>
        <taxon>Sphagnum</taxon>
    </lineage>
</organism>
<dbReference type="PROSITE" id="PS01196">
    <property type="entry name" value="PEPT_TRNA_HYDROL_2"/>
    <property type="match status" value="1"/>
</dbReference>
<dbReference type="NCBIfam" id="TIGR00447">
    <property type="entry name" value="pth"/>
    <property type="match status" value="1"/>
</dbReference>
<accession>A0ABP0V704</accession>
<keyword evidence="3" id="KW-0378">Hydrolase</keyword>
<dbReference type="SUPFAM" id="SSF53178">
    <property type="entry name" value="Peptidyl-tRNA hydrolase-like"/>
    <property type="match status" value="1"/>
</dbReference>
<protein>
    <recommendedName>
        <fullName evidence="1">peptidyl-tRNA hydrolase</fullName>
        <ecNumber evidence="1">3.1.1.29</ecNumber>
    </recommendedName>
</protein>
<dbReference type="EC" id="3.1.1.29" evidence="1"/>
<dbReference type="EMBL" id="CAXAQS010000135">
    <property type="protein sequence ID" value="CAK9250207.1"/>
    <property type="molecule type" value="Genomic_DNA"/>
</dbReference>
<dbReference type="Proteomes" id="UP001497444">
    <property type="component" value="Unassembled WGS sequence"/>
</dbReference>
<keyword evidence="2" id="KW-0820">tRNA-binding</keyword>
<dbReference type="InterPro" id="IPR001328">
    <property type="entry name" value="Pept_tRNA_hydro"/>
</dbReference>
<reference evidence="6" key="1">
    <citation type="submission" date="2024-02" db="EMBL/GenBank/DDBJ databases">
        <authorList>
            <consortium name="ELIXIR-Norway"/>
            <consortium name="Elixir Norway"/>
        </authorList>
    </citation>
    <scope>NUCLEOTIDE SEQUENCE</scope>
</reference>
<evidence type="ECO:0000313" key="6">
    <source>
        <dbReference type="EMBL" id="CAK9250207.1"/>
    </source>
</evidence>
<keyword evidence="4" id="KW-0694">RNA-binding</keyword>
<dbReference type="Gene3D" id="3.40.50.1470">
    <property type="entry name" value="Peptidyl-tRNA hydrolase"/>
    <property type="match status" value="1"/>
</dbReference>
<evidence type="ECO:0000256" key="3">
    <source>
        <dbReference type="ARBA" id="ARBA00022801"/>
    </source>
</evidence>
<comment type="similarity">
    <text evidence="5">Belongs to the PTH family.</text>
</comment>
<evidence type="ECO:0000256" key="5">
    <source>
        <dbReference type="ARBA" id="ARBA00038063"/>
    </source>
</evidence>
<proteinExistence type="inferred from homology"/>
<sequence>MNDSGECVAPLMKFHKSEPGDLVVIYDELDLKPLQMRIKTGGGSGGHNGIKSIDQCLGSELTDYHRVRIGIGHPARGVHPSAQNTHARSVVDYVLQNFTDDELAELDKVLDDVTAATELLIRGDATRAMTAYNKRDN</sequence>
<dbReference type="InterPro" id="IPR036416">
    <property type="entry name" value="Pept_tRNA_hydro_sf"/>
</dbReference>
<keyword evidence="7" id="KW-1185">Reference proteome</keyword>
<evidence type="ECO:0000256" key="4">
    <source>
        <dbReference type="ARBA" id="ARBA00022884"/>
    </source>
</evidence>
<gene>
    <name evidence="6" type="ORF">CSSPJE1EN1_LOCUS25585</name>
</gene>
<comment type="caution">
    <text evidence="6">The sequence shown here is derived from an EMBL/GenBank/DDBJ whole genome shotgun (WGS) entry which is preliminary data.</text>
</comment>
<evidence type="ECO:0000256" key="2">
    <source>
        <dbReference type="ARBA" id="ARBA00022555"/>
    </source>
</evidence>
<dbReference type="PANTHER" id="PTHR17224:SF1">
    <property type="entry name" value="PEPTIDYL-TRNA HYDROLASE"/>
    <property type="match status" value="1"/>
</dbReference>
<evidence type="ECO:0000256" key="1">
    <source>
        <dbReference type="ARBA" id="ARBA00013260"/>
    </source>
</evidence>
<name>A0ABP0V704_9BRYO</name>
<dbReference type="InterPro" id="IPR018171">
    <property type="entry name" value="Pept_tRNA_hydro_CS"/>
</dbReference>
<dbReference type="Pfam" id="PF01195">
    <property type="entry name" value="Pept_tRNA_hydro"/>
    <property type="match status" value="1"/>
</dbReference>